<keyword evidence="7" id="KW-1185">Reference proteome</keyword>
<dbReference type="SMART" id="SM00388">
    <property type="entry name" value="HisKA"/>
    <property type="match status" value="1"/>
</dbReference>
<dbReference type="OrthoDB" id="1933776at2"/>
<dbReference type="InterPro" id="IPR003594">
    <property type="entry name" value="HATPase_dom"/>
</dbReference>
<dbReference type="SUPFAM" id="SSF55874">
    <property type="entry name" value="ATPase domain of HSP90 chaperone/DNA topoisomerase II/histidine kinase"/>
    <property type="match status" value="1"/>
</dbReference>
<dbReference type="Pfam" id="PF00512">
    <property type="entry name" value="HisKA"/>
    <property type="match status" value="1"/>
</dbReference>
<dbReference type="PRINTS" id="PR00344">
    <property type="entry name" value="BCTRLSENSOR"/>
</dbReference>
<accession>A0A1H6ZQ08</accession>
<dbReference type="PANTHER" id="PTHR43547:SF2">
    <property type="entry name" value="HYBRID SIGNAL TRANSDUCTION HISTIDINE KINASE C"/>
    <property type="match status" value="1"/>
</dbReference>
<keyword evidence="3" id="KW-0597">Phosphoprotein</keyword>
<evidence type="ECO:0000259" key="5">
    <source>
        <dbReference type="PROSITE" id="PS50109"/>
    </source>
</evidence>
<dbReference type="CDD" id="cd00075">
    <property type="entry name" value="HATPase"/>
    <property type="match status" value="1"/>
</dbReference>
<dbReference type="STRING" id="408657.SAMN04487995_5268"/>
<dbReference type="CDD" id="cd00082">
    <property type="entry name" value="HisKA"/>
    <property type="match status" value="1"/>
</dbReference>
<dbReference type="EMBL" id="FNXY01000009">
    <property type="protein sequence ID" value="SEJ55519.1"/>
    <property type="molecule type" value="Genomic_DNA"/>
</dbReference>
<dbReference type="AlphaFoldDB" id="A0A1H6ZQ08"/>
<dbReference type="SMART" id="SM00387">
    <property type="entry name" value="HATPase_c"/>
    <property type="match status" value="1"/>
</dbReference>
<keyword evidence="6" id="KW-0418">Kinase</keyword>
<dbReference type="InterPro" id="IPR036097">
    <property type="entry name" value="HisK_dim/P_sf"/>
</dbReference>
<reference evidence="6 7" key="1">
    <citation type="submission" date="2016-10" db="EMBL/GenBank/DDBJ databases">
        <authorList>
            <person name="de Groot N.N."/>
        </authorList>
    </citation>
    <scope>NUCLEOTIDE SEQUENCE [LARGE SCALE GENOMIC DNA]</scope>
    <source>
        <strain evidence="6 7">DSM 19938</strain>
    </source>
</reference>
<dbReference type="PROSITE" id="PS50109">
    <property type="entry name" value="HIS_KIN"/>
    <property type="match status" value="1"/>
</dbReference>
<dbReference type="InterPro" id="IPR004358">
    <property type="entry name" value="Sig_transdc_His_kin-like_C"/>
</dbReference>
<dbReference type="PANTHER" id="PTHR43547">
    <property type="entry name" value="TWO-COMPONENT HISTIDINE KINASE"/>
    <property type="match status" value="1"/>
</dbReference>
<dbReference type="InterPro" id="IPR036890">
    <property type="entry name" value="HATPase_C_sf"/>
</dbReference>
<evidence type="ECO:0000313" key="7">
    <source>
        <dbReference type="Proteomes" id="UP000199532"/>
    </source>
</evidence>
<feature type="transmembrane region" description="Helical" evidence="4">
    <location>
        <begin position="166"/>
        <end position="188"/>
    </location>
</feature>
<evidence type="ECO:0000256" key="1">
    <source>
        <dbReference type="ARBA" id="ARBA00000085"/>
    </source>
</evidence>
<keyword evidence="6" id="KW-0808">Transferase</keyword>
<dbReference type="SUPFAM" id="SSF47384">
    <property type="entry name" value="Homodimeric domain of signal transducing histidine kinase"/>
    <property type="match status" value="1"/>
</dbReference>
<evidence type="ECO:0000256" key="2">
    <source>
        <dbReference type="ARBA" id="ARBA00012438"/>
    </source>
</evidence>
<evidence type="ECO:0000256" key="3">
    <source>
        <dbReference type="ARBA" id="ARBA00022553"/>
    </source>
</evidence>
<protein>
    <recommendedName>
        <fullName evidence="2">histidine kinase</fullName>
        <ecNumber evidence="2">2.7.13.3</ecNumber>
    </recommendedName>
</protein>
<dbReference type="Proteomes" id="UP000199532">
    <property type="component" value="Unassembled WGS sequence"/>
</dbReference>
<keyword evidence="4" id="KW-1133">Transmembrane helix</keyword>
<dbReference type="Gene3D" id="1.10.287.130">
    <property type="match status" value="1"/>
</dbReference>
<dbReference type="GO" id="GO:0000155">
    <property type="term" value="F:phosphorelay sensor kinase activity"/>
    <property type="evidence" value="ECO:0007669"/>
    <property type="project" value="InterPro"/>
</dbReference>
<dbReference type="EC" id="2.7.13.3" evidence="2"/>
<dbReference type="InterPro" id="IPR003661">
    <property type="entry name" value="HisK_dim/P_dom"/>
</dbReference>
<gene>
    <name evidence="6" type="ORF">SAMN04487995_5268</name>
</gene>
<keyword evidence="4" id="KW-0812">Transmembrane</keyword>
<sequence length="414" mass="47686">MPRRSIRWLTLFSALLIIGVVITQIYWVKQALDLRHRQFNQNAHVALQDVAQELATVNGVMQTSNPVEQLSPEYFLVNTNATTQPDLLEHFIKDSFQKHNLITDFEIGIYDCTTDRMRYGMSLSTKTNDKTSVKINNWVKTDKYPYYFGVRFPQQSAYIVGNLNGWIWSSMLVLLAVCFFAYALFVILRQKHLSEVQRNFVNNMTHELQTPISTIRIAADVLNSDIITTQPERHKRYVHIVQEEIARLQNQVEMVLSMAKAERHALVLKKEIVDVHHVIESILLPFEGKVKLRFEAMQPCVEADPFHLRNMITNLIDNAIKYSVDRPEVVVRTFNKRSCLFICVEDKGVGIAPEFQKKIFNKFFRISSGDVHNVKGSGIGLSYVKQIVRSHHWHLELDSALGKGSIFTISIPQK</sequence>
<feature type="domain" description="Histidine kinase" evidence="5">
    <location>
        <begin position="203"/>
        <end position="414"/>
    </location>
</feature>
<dbReference type="InterPro" id="IPR005467">
    <property type="entry name" value="His_kinase_dom"/>
</dbReference>
<evidence type="ECO:0000256" key="4">
    <source>
        <dbReference type="SAM" id="Phobius"/>
    </source>
</evidence>
<dbReference type="Pfam" id="PF02518">
    <property type="entry name" value="HATPase_c"/>
    <property type="match status" value="1"/>
</dbReference>
<dbReference type="RefSeq" id="WP_090340334.1">
    <property type="nucleotide sequence ID" value="NZ_FNXY01000009.1"/>
</dbReference>
<organism evidence="6 7">
    <name type="scientific">Dyadobacter koreensis</name>
    <dbReference type="NCBI Taxonomy" id="408657"/>
    <lineage>
        <taxon>Bacteria</taxon>
        <taxon>Pseudomonadati</taxon>
        <taxon>Bacteroidota</taxon>
        <taxon>Cytophagia</taxon>
        <taxon>Cytophagales</taxon>
        <taxon>Spirosomataceae</taxon>
        <taxon>Dyadobacter</taxon>
    </lineage>
</organism>
<name>A0A1H6ZQ08_9BACT</name>
<comment type="catalytic activity">
    <reaction evidence="1">
        <text>ATP + protein L-histidine = ADP + protein N-phospho-L-histidine.</text>
        <dbReference type="EC" id="2.7.13.3"/>
    </reaction>
</comment>
<keyword evidence="4" id="KW-0472">Membrane</keyword>
<proteinExistence type="predicted"/>
<dbReference type="Gene3D" id="3.30.565.10">
    <property type="entry name" value="Histidine kinase-like ATPase, C-terminal domain"/>
    <property type="match status" value="1"/>
</dbReference>
<evidence type="ECO:0000313" key="6">
    <source>
        <dbReference type="EMBL" id="SEJ55519.1"/>
    </source>
</evidence>